<dbReference type="GO" id="GO:0071555">
    <property type="term" value="P:cell wall organization"/>
    <property type="evidence" value="ECO:0007669"/>
    <property type="project" value="UniProtKB-KW"/>
</dbReference>
<dbReference type="GO" id="GO:0008360">
    <property type="term" value="P:regulation of cell shape"/>
    <property type="evidence" value="ECO:0007669"/>
    <property type="project" value="UniProtKB-KW"/>
</dbReference>
<evidence type="ECO:0000256" key="2">
    <source>
        <dbReference type="ARBA" id="ARBA00022519"/>
    </source>
</evidence>
<keyword evidence="6" id="KW-0133">Cell shape</keyword>
<dbReference type="SUPFAM" id="SSF53955">
    <property type="entry name" value="Lysozyme-like"/>
    <property type="match status" value="1"/>
</dbReference>
<evidence type="ECO:0000256" key="7">
    <source>
        <dbReference type="ARBA" id="ARBA00022984"/>
    </source>
</evidence>
<feature type="domain" description="Glycosyl transferase family 51" evidence="12">
    <location>
        <begin position="70"/>
        <end position="236"/>
    </location>
</feature>
<feature type="transmembrane region" description="Helical" evidence="11">
    <location>
        <begin position="12"/>
        <end position="38"/>
    </location>
</feature>
<evidence type="ECO:0000256" key="1">
    <source>
        <dbReference type="ARBA" id="ARBA00022475"/>
    </source>
</evidence>
<dbReference type="GO" id="GO:0009274">
    <property type="term" value="C:peptidoglycan-based cell wall"/>
    <property type="evidence" value="ECO:0007669"/>
    <property type="project" value="InterPro"/>
</dbReference>
<evidence type="ECO:0000256" key="8">
    <source>
        <dbReference type="ARBA" id="ARBA00022989"/>
    </source>
</evidence>
<evidence type="ECO:0000256" key="9">
    <source>
        <dbReference type="ARBA" id="ARBA00023136"/>
    </source>
</evidence>
<evidence type="ECO:0000256" key="11">
    <source>
        <dbReference type="SAM" id="Phobius"/>
    </source>
</evidence>
<keyword evidence="2" id="KW-0997">Cell inner membrane</keyword>
<dbReference type="PANTHER" id="PTHR30400:SF0">
    <property type="entry name" value="BIOSYNTHETIC PEPTIDOGLYCAN TRANSGLYCOSYLASE"/>
    <property type="match status" value="1"/>
</dbReference>
<dbReference type="InterPro" id="IPR036950">
    <property type="entry name" value="PBP_transglycosylase"/>
</dbReference>
<organism evidence="13">
    <name type="scientific">Caldithrix abyssi</name>
    <dbReference type="NCBI Taxonomy" id="187145"/>
    <lineage>
        <taxon>Bacteria</taxon>
        <taxon>Pseudomonadati</taxon>
        <taxon>Calditrichota</taxon>
        <taxon>Calditrichia</taxon>
        <taxon>Calditrichales</taxon>
        <taxon>Calditrichaceae</taxon>
        <taxon>Caldithrix</taxon>
    </lineage>
</organism>
<evidence type="ECO:0000313" key="13">
    <source>
        <dbReference type="EMBL" id="HGY54650.1"/>
    </source>
</evidence>
<keyword evidence="4" id="KW-0808">Transferase</keyword>
<dbReference type="InterPro" id="IPR001264">
    <property type="entry name" value="Glyco_trans_51"/>
</dbReference>
<name>A0A7V4WTY7_CALAY</name>
<keyword evidence="8 11" id="KW-1133">Transmembrane helix</keyword>
<protein>
    <submittedName>
        <fullName evidence="13">Monofunctional biosynthetic peptidoglycan transglycosylase</fullName>
    </submittedName>
</protein>
<gene>
    <name evidence="13" type="ORF">ENK44_03015</name>
</gene>
<keyword evidence="3" id="KW-0328">Glycosyltransferase</keyword>
<dbReference type="PANTHER" id="PTHR30400">
    <property type="entry name" value="MONOFUNCTIONAL BIOSYNTHETIC PEPTIDOGLYCAN TRANSGLYCOSYLASE"/>
    <property type="match status" value="1"/>
</dbReference>
<sequence length="255" mass="30205">MDLDRLRPYLKIRYLLPGSLLVLFLLFLLWLLMIYISLPDVSALVKKNPKTTALIQQRIQEAKQQGKKLRINQRWVRFKRIPKLLRQAVRVSEDASFYLHEGVDYTELKESFKKNWEKGEITRGGSTITQQLAKNLYLSTERSYLRKIKEYFIAKRLEATLSKYRIFHLYLNIIELGPGVFGVQAASRYYFGKNVEDLTLGEMVRIAAVIPKPLKVRANGNSRWLRWKARWILHKLLKYGYINQEQYDETIDEFE</sequence>
<dbReference type="GO" id="GO:0016020">
    <property type="term" value="C:membrane"/>
    <property type="evidence" value="ECO:0007669"/>
    <property type="project" value="InterPro"/>
</dbReference>
<keyword evidence="1" id="KW-1003">Cell membrane</keyword>
<dbReference type="Proteomes" id="UP000885779">
    <property type="component" value="Unassembled WGS sequence"/>
</dbReference>
<comment type="caution">
    <text evidence="13">The sequence shown here is derived from an EMBL/GenBank/DDBJ whole genome shotgun (WGS) entry which is preliminary data.</text>
</comment>
<evidence type="ECO:0000256" key="5">
    <source>
        <dbReference type="ARBA" id="ARBA00022692"/>
    </source>
</evidence>
<dbReference type="GO" id="GO:0016763">
    <property type="term" value="F:pentosyltransferase activity"/>
    <property type="evidence" value="ECO:0007669"/>
    <property type="project" value="InterPro"/>
</dbReference>
<evidence type="ECO:0000256" key="10">
    <source>
        <dbReference type="ARBA" id="ARBA00023316"/>
    </source>
</evidence>
<evidence type="ECO:0000256" key="3">
    <source>
        <dbReference type="ARBA" id="ARBA00022676"/>
    </source>
</evidence>
<keyword evidence="9 11" id="KW-0472">Membrane</keyword>
<proteinExistence type="predicted"/>
<evidence type="ECO:0000256" key="6">
    <source>
        <dbReference type="ARBA" id="ARBA00022960"/>
    </source>
</evidence>
<dbReference type="Pfam" id="PF00912">
    <property type="entry name" value="Transgly"/>
    <property type="match status" value="1"/>
</dbReference>
<keyword evidence="5 11" id="KW-0812">Transmembrane</keyword>
<dbReference type="EMBL" id="DRQG01000024">
    <property type="protein sequence ID" value="HGY54650.1"/>
    <property type="molecule type" value="Genomic_DNA"/>
</dbReference>
<accession>A0A7V4WTY7</accession>
<dbReference type="AlphaFoldDB" id="A0A7V4WTY7"/>
<dbReference type="Gene3D" id="1.10.3810.10">
    <property type="entry name" value="Biosynthetic peptidoglycan transglycosylase-like"/>
    <property type="match status" value="1"/>
</dbReference>
<evidence type="ECO:0000256" key="4">
    <source>
        <dbReference type="ARBA" id="ARBA00022679"/>
    </source>
</evidence>
<dbReference type="InterPro" id="IPR023346">
    <property type="entry name" value="Lysozyme-like_dom_sf"/>
</dbReference>
<keyword evidence="10" id="KW-0961">Cell wall biogenesis/degradation</keyword>
<reference evidence="13" key="1">
    <citation type="journal article" date="2020" name="mSystems">
        <title>Genome- and Community-Level Interaction Insights into Carbon Utilization and Element Cycling Functions of Hydrothermarchaeota in Hydrothermal Sediment.</title>
        <authorList>
            <person name="Zhou Z."/>
            <person name="Liu Y."/>
            <person name="Xu W."/>
            <person name="Pan J."/>
            <person name="Luo Z.H."/>
            <person name="Li M."/>
        </authorList>
    </citation>
    <scope>NUCLEOTIDE SEQUENCE [LARGE SCALE GENOMIC DNA]</scope>
    <source>
        <strain evidence="13">HyVt-577</strain>
    </source>
</reference>
<dbReference type="GO" id="GO:0009252">
    <property type="term" value="P:peptidoglycan biosynthetic process"/>
    <property type="evidence" value="ECO:0007669"/>
    <property type="project" value="UniProtKB-KW"/>
</dbReference>
<dbReference type="NCBIfam" id="TIGR02070">
    <property type="entry name" value="mono_pep_trsgly"/>
    <property type="match status" value="1"/>
</dbReference>
<evidence type="ECO:0000259" key="12">
    <source>
        <dbReference type="Pfam" id="PF00912"/>
    </source>
</evidence>
<dbReference type="InterPro" id="IPR011812">
    <property type="entry name" value="Pep_trsgly"/>
</dbReference>
<keyword evidence="7" id="KW-0573">Peptidoglycan synthesis</keyword>